<dbReference type="SMART" id="SM00259">
    <property type="entry name" value="ZnF_A20"/>
    <property type="match status" value="1"/>
</dbReference>
<dbReference type="AlphaFoldDB" id="A0A151XBD3"/>
<keyword evidence="2 4" id="KW-0863">Zinc-finger</keyword>
<dbReference type="GO" id="GO:0008270">
    <property type="term" value="F:zinc ion binding"/>
    <property type="evidence" value="ECO:0007669"/>
    <property type="project" value="UniProtKB-KW"/>
</dbReference>
<dbReference type="PROSITE" id="PS51036">
    <property type="entry name" value="ZF_A20"/>
    <property type="match status" value="1"/>
</dbReference>
<evidence type="ECO:0000313" key="8">
    <source>
        <dbReference type="EMBL" id="KYQ57686.1"/>
    </source>
</evidence>
<dbReference type="Pfam" id="PF01428">
    <property type="entry name" value="zf-AN1"/>
    <property type="match status" value="1"/>
</dbReference>
<dbReference type="STRING" id="64791.A0A151XBD3"/>
<feature type="domain" description="A20-type" evidence="6">
    <location>
        <begin position="6"/>
        <end position="40"/>
    </location>
</feature>
<dbReference type="SUPFAM" id="SSF118310">
    <property type="entry name" value="AN1-like Zinc finger"/>
    <property type="match status" value="1"/>
</dbReference>
<evidence type="ECO:0000313" key="9">
    <source>
        <dbReference type="Proteomes" id="UP000075809"/>
    </source>
</evidence>
<feature type="region of interest" description="Disordered" evidence="5">
    <location>
        <begin position="39"/>
        <end position="133"/>
    </location>
</feature>
<feature type="compositionally biased region" description="Polar residues" evidence="5">
    <location>
        <begin position="48"/>
        <end position="66"/>
    </location>
</feature>
<evidence type="ECO:0000256" key="5">
    <source>
        <dbReference type="SAM" id="MobiDB-lite"/>
    </source>
</evidence>
<reference evidence="8 9" key="1">
    <citation type="submission" date="2015-09" db="EMBL/GenBank/DDBJ databases">
        <title>Trachymyrmex zeteki WGS genome.</title>
        <authorList>
            <person name="Nygaard S."/>
            <person name="Hu H."/>
            <person name="Boomsma J."/>
            <person name="Zhang G."/>
        </authorList>
    </citation>
    <scope>NUCLEOTIDE SEQUENCE [LARGE SCALE GENOMIC DNA]</scope>
    <source>
        <strain evidence="8">Tzet28-1</strain>
        <tissue evidence="8">Whole body</tissue>
    </source>
</reference>
<dbReference type="PANTHER" id="PTHR10634:SF149">
    <property type="entry name" value="AN1-TYPE DOMAIN-CONTAINING PROTEIN-RELATED"/>
    <property type="match status" value="1"/>
</dbReference>
<evidence type="ECO:0000256" key="4">
    <source>
        <dbReference type="PROSITE-ProRule" id="PRU00449"/>
    </source>
</evidence>
<dbReference type="PANTHER" id="PTHR10634">
    <property type="entry name" value="AN1-TYPE ZINC FINGER PROTEIN"/>
    <property type="match status" value="1"/>
</dbReference>
<dbReference type="InterPro" id="IPR002653">
    <property type="entry name" value="Znf_A20"/>
</dbReference>
<dbReference type="Gene3D" id="4.10.1110.10">
    <property type="entry name" value="AN1-like Zinc finger"/>
    <property type="match status" value="1"/>
</dbReference>
<feature type="compositionally biased region" description="Low complexity" evidence="5">
    <location>
        <begin position="104"/>
        <end position="120"/>
    </location>
</feature>
<dbReference type="EMBL" id="KQ982327">
    <property type="protein sequence ID" value="KYQ57686.1"/>
    <property type="molecule type" value="Genomic_DNA"/>
</dbReference>
<sequence length="218" mass="23313">MERESNPMQALCRSGCGFYGSPATDGLCSLCYKENLKKKQQPPVSAATVPTSQTVSSNAGTLQSSFGSPAATGTTAQPTIPTIPQSTSDLSSPKEVNREDQESEVGVSSAVAEGSSASSGDVDDSFDGKETDKESKKKKNRCAVCRKKVGLTGKCSNAVWSCFNNDILAGFECRCGGLFCAVHRYSDKHDCKFDYKEMGAQEIRRNNPVVVGEKVQKI</sequence>
<dbReference type="SMART" id="SM00154">
    <property type="entry name" value="ZnF_AN1"/>
    <property type="match status" value="1"/>
</dbReference>
<keyword evidence="9" id="KW-1185">Reference proteome</keyword>
<evidence type="ECO:0000256" key="1">
    <source>
        <dbReference type="ARBA" id="ARBA00022723"/>
    </source>
</evidence>
<dbReference type="Pfam" id="PF01754">
    <property type="entry name" value="zf-A20"/>
    <property type="match status" value="1"/>
</dbReference>
<dbReference type="SUPFAM" id="SSF57716">
    <property type="entry name" value="Glucocorticoid receptor-like (DNA-binding domain)"/>
    <property type="match status" value="1"/>
</dbReference>
<dbReference type="GO" id="GO:0003677">
    <property type="term" value="F:DNA binding"/>
    <property type="evidence" value="ECO:0007669"/>
    <property type="project" value="InterPro"/>
</dbReference>
<protein>
    <submittedName>
        <fullName evidence="8">AN1-type zinc finger protein 6</fullName>
    </submittedName>
</protein>
<name>A0A151XBD3_9HYME</name>
<dbReference type="InterPro" id="IPR050652">
    <property type="entry name" value="AN1_A20_ZnFinger"/>
</dbReference>
<evidence type="ECO:0000259" key="6">
    <source>
        <dbReference type="PROSITE" id="PS51036"/>
    </source>
</evidence>
<keyword evidence="3" id="KW-0862">Zinc</keyword>
<feature type="compositionally biased region" description="Low complexity" evidence="5">
    <location>
        <begin position="67"/>
        <end position="88"/>
    </location>
</feature>
<feature type="domain" description="AN1-type" evidence="7">
    <location>
        <begin position="136"/>
        <end position="199"/>
    </location>
</feature>
<gene>
    <name evidence="8" type="ORF">ALC60_03325</name>
</gene>
<keyword evidence="1" id="KW-0479">Metal-binding</keyword>
<dbReference type="Gene3D" id="1.20.5.4770">
    <property type="match status" value="1"/>
</dbReference>
<organism evidence="8 9">
    <name type="scientific">Mycetomoellerius zeteki</name>
    <dbReference type="NCBI Taxonomy" id="64791"/>
    <lineage>
        <taxon>Eukaryota</taxon>
        <taxon>Metazoa</taxon>
        <taxon>Ecdysozoa</taxon>
        <taxon>Arthropoda</taxon>
        <taxon>Hexapoda</taxon>
        <taxon>Insecta</taxon>
        <taxon>Pterygota</taxon>
        <taxon>Neoptera</taxon>
        <taxon>Endopterygota</taxon>
        <taxon>Hymenoptera</taxon>
        <taxon>Apocrita</taxon>
        <taxon>Aculeata</taxon>
        <taxon>Formicoidea</taxon>
        <taxon>Formicidae</taxon>
        <taxon>Myrmicinae</taxon>
        <taxon>Mycetomoellerius</taxon>
    </lineage>
</organism>
<evidence type="ECO:0000256" key="2">
    <source>
        <dbReference type="ARBA" id="ARBA00022771"/>
    </source>
</evidence>
<dbReference type="InterPro" id="IPR035896">
    <property type="entry name" value="AN1-like_Znf"/>
</dbReference>
<evidence type="ECO:0000256" key="3">
    <source>
        <dbReference type="ARBA" id="ARBA00022833"/>
    </source>
</evidence>
<dbReference type="Proteomes" id="UP000075809">
    <property type="component" value="Unassembled WGS sequence"/>
</dbReference>
<accession>A0A151XBD3</accession>
<evidence type="ECO:0000259" key="7">
    <source>
        <dbReference type="PROSITE" id="PS51039"/>
    </source>
</evidence>
<dbReference type="InterPro" id="IPR000058">
    <property type="entry name" value="Znf_AN1"/>
</dbReference>
<dbReference type="PROSITE" id="PS51039">
    <property type="entry name" value="ZF_AN1"/>
    <property type="match status" value="1"/>
</dbReference>
<proteinExistence type="predicted"/>